<dbReference type="Gene3D" id="3.30.450.20">
    <property type="entry name" value="PAS domain"/>
    <property type="match status" value="2"/>
</dbReference>
<dbReference type="RefSeq" id="WP_141466370.1">
    <property type="nucleotide sequence ID" value="NZ_RBZW01000071.1"/>
</dbReference>
<reference evidence="3 4" key="1">
    <citation type="submission" date="2018-10" db="EMBL/GenBank/DDBJ databases">
        <title>Natronolimnobius sp. XQ-INN 246 isolated from Inner Mongolia Autonomous Region of China.</title>
        <authorList>
            <person name="Xue Q."/>
        </authorList>
    </citation>
    <scope>NUCLEOTIDE SEQUENCE [LARGE SCALE GENOMIC DNA]</scope>
    <source>
        <strain evidence="3 4">XQ-INN 246</strain>
    </source>
</reference>
<dbReference type="InterPro" id="IPR013656">
    <property type="entry name" value="PAS_4"/>
</dbReference>
<evidence type="ECO:0000313" key="3">
    <source>
        <dbReference type="EMBL" id="THE63156.1"/>
    </source>
</evidence>
<dbReference type="InterPro" id="IPR000700">
    <property type="entry name" value="PAS-assoc_C"/>
</dbReference>
<proteinExistence type="predicted"/>
<organism evidence="3 4">
    <name type="scientific">Salinadaptatus halalkaliphilus</name>
    <dbReference type="NCBI Taxonomy" id="2419781"/>
    <lineage>
        <taxon>Archaea</taxon>
        <taxon>Methanobacteriati</taxon>
        <taxon>Methanobacteriota</taxon>
        <taxon>Stenosarchaea group</taxon>
        <taxon>Halobacteria</taxon>
        <taxon>Halobacteriales</taxon>
        <taxon>Natrialbaceae</taxon>
        <taxon>Salinadaptatus</taxon>
    </lineage>
</organism>
<dbReference type="InterPro" id="IPR003018">
    <property type="entry name" value="GAF"/>
</dbReference>
<dbReference type="InterPro" id="IPR052155">
    <property type="entry name" value="Biofilm_reg_signaling"/>
</dbReference>
<gene>
    <name evidence="3" type="ORF">D8Y22_19845</name>
</gene>
<name>A0A4S3TGZ3_9EURY</name>
<evidence type="ECO:0000259" key="1">
    <source>
        <dbReference type="PROSITE" id="PS50112"/>
    </source>
</evidence>
<dbReference type="OrthoDB" id="106505at2157"/>
<dbReference type="Pfam" id="PF13426">
    <property type="entry name" value="PAS_9"/>
    <property type="match status" value="1"/>
</dbReference>
<dbReference type="InterPro" id="IPR000014">
    <property type="entry name" value="PAS"/>
</dbReference>
<dbReference type="PROSITE" id="PS50113">
    <property type="entry name" value="PAC"/>
    <property type="match status" value="2"/>
</dbReference>
<dbReference type="Pfam" id="PF08448">
    <property type="entry name" value="PAS_4"/>
    <property type="match status" value="1"/>
</dbReference>
<dbReference type="CDD" id="cd00130">
    <property type="entry name" value="PAS"/>
    <property type="match status" value="2"/>
</dbReference>
<dbReference type="InterPro" id="IPR029016">
    <property type="entry name" value="GAF-like_dom_sf"/>
</dbReference>
<dbReference type="NCBIfam" id="TIGR00229">
    <property type="entry name" value="sensory_box"/>
    <property type="match status" value="2"/>
</dbReference>
<dbReference type="Gene3D" id="3.30.450.40">
    <property type="match status" value="1"/>
</dbReference>
<accession>A0A4S3TGZ3</accession>
<dbReference type="PANTHER" id="PTHR44757:SF2">
    <property type="entry name" value="BIOFILM ARCHITECTURE MAINTENANCE PROTEIN MBAA"/>
    <property type="match status" value="1"/>
</dbReference>
<dbReference type="SUPFAM" id="SSF55781">
    <property type="entry name" value="GAF domain-like"/>
    <property type="match status" value="2"/>
</dbReference>
<dbReference type="PROSITE" id="PS50112">
    <property type="entry name" value="PAS"/>
    <property type="match status" value="2"/>
</dbReference>
<dbReference type="SMART" id="SM00091">
    <property type="entry name" value="PAS"/>
    <property type="match status" value="2"/>
</dbReference>
<dbReference type="AlphaFoldDB" id="A0A4S3TGZ3"/>
<feature type="domain" description="PAS" evidence="1">
    <location>
        <begin position="76"/>
        <end position="120"/>
    </location>
</feature>
<feature type="domain" description="PAC" evidence="2">
    <location>
        <begin position="275"/>
        <end position="327"/>
    </location>
</feature>
<feature type="domain" description="PAS" evidence="1">
    <location>
        <begin position="205"/>
        <end position="249"/>
    </location>
</feature>
<dbReference type="Proteomes" id="UP000318864">
    <property type="component" value="Unassembled WGS sequence"/>
</dbReference>
<evidence type="ECO:0000313" key="4">
    <source>
        <dbReference type="Proteomes" id="UP000318864"/>
    </source>
</evidence>
<protein>
    <submittedName>
        <fullName evidence="3">PAS domain S-box protein</fullName>
    </submittedName>
</protein>
<dbReference type="InterPro" id="IPR001610">
    <property type="entry name" value="PAC"/>
</dbReference>
<dbReference type="SMART" id="SM00086">
    <property type="entry name" value="PAC"/>
    <property type="match status" value="2"/>
</dbReference>
<dbReference type="InterPro" id="IPR035965">
    <property type="entry name" value="PAS-like_dom_sf"/>
</dbReference>
<dbReference type="PANTHER" id="PTHR44757">
    <property type="entry name" value="DIGUANYLATE CYCLASE DGCP"/>
    <property type="match status" value="1"/>
</dbReference>
<sequence>MSADEYLRTDAAEQANLKAAYGVPIEAEERLEAVLVFYLTEEWPVDYRLSRIVETVAANLGTYVARKRAEEALRSERTILRRLFDTNPVGVMVVNSGGVITRTNSRADNIFGVPESGLVSCDYTEPGAQLLNSSGKPVPEEEHPISQVFETGDEIYDEQFRVERRDGSKLWISINAAPLFDTDGEIERVVIAFEDVTERTERERELSAFRRAVEHAGQAIYIMDSEGKINYANERFEELSGYDSEAIIGTTPELLLADGNDIDDALETVQSGDIWTGEVTNQRKSGEEIVVNRTITPITDSQGDIGRLVGIDTDISERKERERSVRHHRDALDRAKQLLGTLAGVHGTMLEASSFEELQKSVCDYLGNSGIYSGAWCGRVHSDDTVSITATNNVDAAVIEDAIVKSQSPSFNLIQRAIETGKIQTARRVPGNEPDDVALPLPEHDDTAVAVIPISYGEAIYSVLCLYSSRSTAFEGTERSLLSDLGNRIGADAYAITTEELLQTNDRVELEFETGTSDILATISEEHDCYIEMNRVIPAGDGFIHYLVINGASLDAVKQRLSAAAGITDVSLLENSDRPQLRCHLSNDSLTVALGEHGVKVSAGSFRDGTGRVVAEVTAQTDVRRLLEQVRTVVPDTDLIARRTINPHDDRTMTGGSFRSID</sequence>
<dbReference type="Pfam" id="PF13185">
    <property type="entry name" value="GAF_2"/>
    <property type="match status" value="1"/>
</dbReference>
<dbReference type="EMBL" id="RBZW01000071">
    <property type="protein sequence ID" value="THE63156.1"/>
    <property type="molecule type" value="Genomic_DNA"/>
</dbReference>
<dbReference type="Pfam" id="PF15915">
    <property type="entry name" value="BAT"/>
    <property type="match status" value="1"/>
</dbReference>
<dbReference type="InterPro" id="IPR031803">
    <property type="entry name" value="BAT_GAF/HTH-assoc"/>
</dbReference>
<keyword evidence="4" id="KW-1185">Reference proteome</keyword>
<feature type="domain" description="PAC" evidence="2">
    <location>
        <begin position="156"/>
        <end position="208"/>
    </location>
</feature>
<dbReference type="SUPFAM" id="SSF55785">
    <property type="entry name" value="PYP-like sensor domain (PAS domain)"/>
    <property type="match status" value="2"/>
</dbReference>
<comment type="caution">
    <text evidence="3">The sequence shown here is derived from an EMBL/GenBank/DDBJ whole genome shotgun (WGS) entry which is preliminary data.</text>
</comment>
<evidence type="ECO:0000259" key="2">
    <source>
        <dbReference type="PROSITE" id="PS50113"/>
    </source>
</evidence>